<evidence type="ECO:0000256" key="15">
    <source>
        <dbReference type="ARBA" id="ARBA00076004"/>
    </source>
</evidence>
<evidence type="ECO:0000256" key="6">
    <source>
        <dbReference type="ARBA" id="ARBA00022833"/>
    </source>
</evidence>
<gene>
    <name evidence="19" type="primary">pepD_1</name>
    <name evidence="19" type="ORF">IBLFYP30_00215</name>
</gene>
<keyword evidence="8" id="KW-0170">Cobalt</keyword>
<dbReference type="Pfam" id="PF01546">
    <property type="entry name" value="Peptidase_M20"/>
    <property type="match status" value="1"/>
</dbReference>
<feature type="domain" description="Peptidase M20 dimerisation" evidence="18">
    <location>
        <begin position="205"/>
        <end position="289"/>
    </location>
</feature>
<evidence type="ECO:0000256" key="10">
    <source>
        <dbReference type="ARBA" id="ARBA00038976"/>
    </source>
</evidence>
<keyword evidence="19" id="KW-0224">Dipeptidase</keyword>
<evidence type="ECO:0000256" key="3">
    <source>
        <dbReference type="ARBA" id="ARBA00022670"/>
    </source>
</evidence>
<dbReference type="NCBIfam" id="TIGR01893">
    <property type="entry name" value="aa-his-dipept"/>
    <property type="match status" value="1"/>
</dbReference>
<dbReference type="PIRSF" id="PIRSF016599">
    <property type="entry name" value="Xaa-His_dipept"/>
    <property type="match status" value="1"/>
</dbReference>
<comment type="similarity">
    <text evidence="12">Belongs to the peptidase M20C family.</text>
</comment>
<evidence type="ECO:0000256" key="17">
    <source>
        <dbReference type="ARBA" id="ARBA00078074"/>
    </source>
</evidence>
<accession>A0A6N3AY54</accession>
<sequence>MENILKGLEPQSVLNYFEKISQIPRGSGNEKAISDYLCNFAKELNLEYIQDEHLNVIIKKPATEGYENCPGVIIQGHMDMVCEKNKDSNHDFLKDPIQLRVVDDMIYATGTTLGADNGIAVAYGMALLASNTIKHPELEILITTDEEVGMTGAKNLDTSVLTGKYMLNLDSEEEGCILVGCAGGNRNCTTLPLEFKSSEKQGFLIELKGLLGGHSGMEIDKNHANSNKLMGRILDLLTVDYDLVNVNGGLKTNAIPRECDAVIAVDTKDIDQLKAELAKIESIFKHEYRIPDPDVKIELSETSFEKVLTDECKNKVIQLLNLIPSGIQTMAADMPGLVESSINLGVVTTKENVMTFEATTRSSVETRKDYINNTVKLVAESLGADYEETDHYPSWERAIDSKLEEISIETYKKLTGNDPKILTIHAGLECGLFLKKMDGCEAISIGPNAYDVHTPNEHVSISSIKNVWDYLVACLESMNQH</sequence>
<evidence type="ECO:0000256" key="1">
    <source>
        <dbReference type="ARBA" id="ARBA00001941"/>
    </source>
</evidence>
<dbReference type="PANTHER" id="PTHR43501">
    <property type="entry name" value="CYTOSOL NON-SPECIFIC DIPEPTIDASE"/>
    <property type="match status" value="1"/>
</dbReference>
<protein>
    <recommendedName>
        <fullName evidence="13">Cytosol non-specific dipeptidase</fullName>
        <ecNumber evidence="10">3.4.13.18</ecNumber>
    </recommendedName>
    <alternativeName>
        <fullName evidence="16">Aminoacyl-histidine dipeptidase</fullName>
    </alternativeName>
    <alternativeName>
        <fullName evidence="15">Beta-alanyl-histidine dipeptidase</fullName>
    </alternativeName>
    <alternativeName>
        <fullName evidence="14">Carnosinase</fullName>
    </alternativeName>
    <alternativeName>
        <fullName evidence="11">Peptidase D</fullName>
    </alternativeName>
    <alternativeName>
        <fullName evidence="17">Xaa-His dipeptidase</fullName>
    </alternativeName>
</protein>
<evidence type="ECO:0000256" key="9">
    <source>
        <dbReference type="ARBA" id="ARBA00036421"/>
    </source>
</evidence>
<dbReference type="EMBL" id="CACRUE010000023">
    <property type="protein sequence ID" value="VYT97264.1"/>
    <property type="molecule type" value="Genomic_DNA"/>
</dbReference>
<dbReference type="SUPFAM" id="SSF53187">
    <property type="entry name" value="Zn-dependent exopeptidases"/>
    <property type="match status" value="1"/>
</dbReference>
<evidence type="ECO:0000256" key="12">
    <source>
        <dbReference type="ARBA" id="ARBA00061423"/>
    </source>
</evidence>
<evidence type="ECO:0000256" key="5">
    <source>
        <dbReference type="ARBA" id="ARBA00022801"/>
    </source>
</evidence>
<dbReference type="FunFam" id="3.40.630.10:FF:000018">
    <property type="entry name" value="Aminoacyl-histidine dipeptidase PepD"/>
    <property type="match status" value="1"/>
</dbReference>
<keyword evidence="4" id="KW-0479">Metal-binding</keyword>
<evidence type="ECO:0000256" key="8">
    <source>
        <dbReference type="ARBA" id="ARBA00023285"/>
    </source>
</evidence>
<keyword evidence="6" id="KW-0862">Zinc</keyword>
<organism evidence="19">
    <name type="scientific">Intestinibacter bartlettii</name>
    <dbReference type="NCBI Taxonomy" id="261299"/>
    <lineage>
        <taxon>Bacteria</taxon>
        <taxon>Bacillati</taxon>
        <taxon>Bacillota</taxon>
        <taxon>Clostridia</taxon>
        <taxon>Peptostreptococcales</taxon>
        <taxon>Peptostreptococcaceae</taxon>
        <taxon>Intestinibacter</taxon>
    </lineage>
</organism>
<comment type="cofactor">
    <cofactor evidence="2">
        <name>Zn(2+)</name>
        <dbReference type="ChEBI" id="CHEBI:29105"/>
    </cofactor>
</comment>
<dbReference type="PRINTS" id="PR00934">
    <property type="entry name" value="XHISDIPTASE"/>
</dbReference>
<evidence type="ECO:0000256" key="11">
    <source>
        <dbReference type="ARBA" id="ARBA00044252"/>
    </source>
</evidence>
<evidence type="ECO:0000259" key="18">
    <source>
        <dbReference type="Pfam" id="PF07687"/>
    </source>
</evidence>
<name>A0A6N3AY54_9FIRM</name>
<evidence type="ECO:0000256" key="14">
    <source>
        <dbReference type="ARBA" id="ARBA00075285"/>
    </source>
</evidence>
<dbReference type="InterPro" id="IPR002933">
    <property type="entry name" value="Peptidase_M20"/>
</dbReference>
<dbReference type="EC" id="3.4.13.18" evidence="10"/>
<dbReference type="AlphaFoldDB" id="A0A6N3AY54"/>
<comment type="catalytic activity">
    <reaction evidence="9">
        <text>Hydrolysis of dipeptides, preferentially hydrophobic dipeptides including prolyl amino acids.</text>
        <dbReference type="EC" id="3.4.13.18"/>
    </reaction>
</comment>
<dbReference type="GO" id="GO:0005829">
    <property type="term" value="C:cytosol"/>
    <property type="evidence" value="ECO:0007669"/>
    <property type="project" value="TreeGrafter"/>
</dbReference>
<keyword evidence="7" id="KW-0482">Metalloprotease</keyword>
<proteinExistence type="inferred from homology"/>
<dbReference type="Gene3D" id="3.40.630.10">
    <property type="entry name" value="Zn peptidases"/>
    <property type="match status" value="2"/>
</dbReference>
<dbReference type="Pfam" id="PF07687">
    <property type="entry name" value="M20_dimer"/>
    <property type="match status" value="1"/>
</dbReference>
<dbReference type="GO" id="GO:0070573">
    <property type="term" value="F:metallodipeptidase activity"/>
    <property type="evidence" value="ECO:0007669"/>
    <property type="project" value="TreeGrafter"/>
</dbReference>
<dbReference type="PANTHER" id="PTHR43501:SF1">
    <property type="entry name" value="CYTOSOL NON-SPECIFIC DIPEPTIDASE"/>
    <property type="match status" value="1"/>
</dbReference>
<dbReference type="GO" id="GO:0046872">
    <property type="term" value="F:metal ion binding"/>
    <property type="evidence" value="ECO:0007669"/>
    <property type="project" value="UniProtKB-KW"/>
</dbReference>
<dbReference type="CDD" id="cd03890">
    <property type="entry name" value="M20_pepD"/>
    <property type="match status" value="1"/>
</dbReference>
<evidence type="ECO:0000256" key="4">
    <source>
        <dbReference type="ARBA" id="ARBA00022723"/>
    </source>
</evidence>
<evidence type="ECO:0000256" key="16">
    <source>
        <dbReference type="ARBA" id="ARBA00077688"/>
    </source>
</evidence>
<evidence type="ECO:0000313" key="19">
    <source>
        <dbReference type="EMBL" id="VYT97264.1"/>
    </source>
</evidence>
<dbReference type="RefSeq" id="WP_024037765.1">
    <property type="nucleotide sequence ID" value="NZ_CACRUE010000023.1"/>
</dbReference>
<keyword evidence="5 19" id="KW-0378">Hydrolase</keyword>
<dbReference type="InterPro" id="IPR001160">
    <property type="entry name" value="Peptidase_M20C"/>
</dbReference>
<dbReference type="FunFam" id="3.40.630.10:FF:000015">
    <property type="entry name" value="Aminoacyl-histidine dipeptidase PepD"/>
    <property type="match status" value="1"/>
</dbReference>
<dbReference type="InterPro" id="IPR011650">
    <property type="entry name" value="Peptidase_M20_dimer"/>
</dbReference>
<comment type="cofactor">
    <cofactor evidence="1">
        <name>Co(2+)</name>
        <dbReference type="ChEBI" id="CHEBI:48828"/>
    </cofactor>
</comment>
<reference evidence="19" key="1">
    <citation type="submission" date="2019-11" db="EMBL/GenBank/DDBJ databases">
        <authorList>
            <person name="Feng L."/>
        </authorList>
    </citation>
    <scope>NUCLEOTIDE SEQUENCE</scope>
    <source>
        <strain evidence="19">IbartlettiiLFYP30</strain>
    </source>
</reference>
<dbReference type="GO" id="GO:0006508">
    <property type="term" value="P:proteolysis"/>
    <property type="evidence" value="ECO:0007669"/>
    <property type="project" value="UniProtKB-KW"/>
</dbReference>
<keyword evidence="3" id="KW-0645">Protease</keyword>
<evidence type="ECO:0000256" key="13">
    <source>
        <dbReference type="ARBA" id="ARBA00071271"/>
    </source>
</evidence>
<evidence type="ECO:0000256" key="2">
    <source>
        <dbReference type="ARBA" id="ARBA00001947"/>
    </source>
</evidence>
<evidence type="ECO:0000256" key="7">
    <source>
        <dbReference type="ARBA" id="ARBA00023049"/>
    </source>
</evidence>